<evidence type="ECO:0000313" key="2">
    <source>
        <dbReference type="Proteomes" id="UP001589776"/>
    </source>
</evidence>
<comment type="caution">
    <text evidence="1">The sequence shown here is derived from an EMBL/GenBank/DDBJ whole genome shotgun (WGS) entry which is preliminary data.</text>
</comment>
<reference evidence="1 2" key="1">
    <citation type="submission" date="2024-09" db="EMBL/GenBank/DDBJ databases">
        <authorList>
            <person name="Sun Q."/>
            <person name="Mori K."/>
        </authorList>
    </citation>
    <scope>NUCLEOTIDE SEQUENCE [LARGE SCALE GENOMIC DNA]</scope>
    <source>
        <strain evidence="1 2">CCM 7759</strain>
    </source>
</reference>
<evidence type="ECO:0000313" key="1">
    <source>
        <dbReference type="EMBL" id="MFC0212022.1"/>
    </source>
</evidence>
<gene>
    <name evidence="1" type="ORF">ACFFK0_06070</name>
</gene>
<protein>
    <submittedName>
        <fullName evidence="1">Uncharacterized protein</fullName>
    </submittedName>
</protein>
<accession>A0ABV6DHC2</accession>
<keyword evidence="2" id="KW-1185">Reference proteome</keyword>
<dbReference type="EMBL" id="JBHLWN010000025">
    <property type="protein sequence ID" value="MFC0212022.1"/>
    <property type="molecule type" value="Genomic_DNA"/>
</dbReference>
<dbReference type="RefSeq" id="WP_377469080.1">
    <property type="nucleotide sequence ID" value="NZ_JBHLWN010000025.1"/>
</dbReference>
<dbReference type="Proteomes" id="UP001589776">
    <property type="component" value="Unassembled WGS sequence"/>
</dbReference>
<sequence>MSGFGTALSAEDLNRWHEDRLHQLVHSIQDKYDPELRLYRTPFSSPGYHTRIKQAEYVHGTNPNTIYALALLDSGVHEYTQRACEVLESIVSLQDTDRSSATFGVWPWFYEEPLSEMAPPDWNWADFIGKNLLLALKRHAEQLPGPLRGSMRQAVARAADAIVKRDVGPSYTNIAIMGAFVTVIGGELLERADYTAYGLQRLEKLRTYTTALGAFQEYNSPTYATITIVELSKLRLETKLEPVKELCDDMLDMAWKMVAEHFHASTGEWAGPHSRSYGTLLKHEIKAFLQMATSGTVYYAPWQQMHYSAEWYRSGATCPAKYAAHFRESAARTVYERFMKYEKTGIEKWAYCHITPQFALGSFTREIMWNQCRSLVAYFTNNGAATYMHVRFLNDGGDFSSALLHSLQSEGHVLFGLNLFTNGGNAHPVLDPTNGTLVSSDLRIRFEFGGVMDGVEADLDDGRNVRVRISELTAAIHLAYSAFEEERNSDAAILHPPYWDIHREPGKLCVDYVLYAGQEKKFDLGSIQKAAAIFALSISQTGGPHMTVSVSEQPHGVIASCRVDNHSLSVTMHVKPCDV</sequence>
<dbReference type="PANTHER" id="PTHR40616:SF1">
    <property type="entry name" value="LINALOOL DEHYDRATASE_ISOMERASE DOMAIN-CONTAINING PROTEIN"/>
    <property type="match status" value="1"/>
</dbReference>
<proteinExistence type="predicted"/>
<organism evidence="1 2">
    <name type="scientific">Paenibacillus chartarius</name>
    <dbReference type="NCBI Taxonomy" id="747481"/>
    <lineage>
        <taxon>Bacteria</taxon>
        <taxon>Bacillati</taxon>
        <taxon>Bacillota</taxon>
        <taxon>Bacilli</taxon>
        <taxon>Bacillales</taxon>
        <taxon>Paenibacillaceae</taxon>
        <taxon>Paenibacillus</taxon>
    </lineage>
</organism>
<name>A0ABV6DHC2_9BACL</name>
<dbReference type="PANTHER" id="PTHR40616">
    <property type="entry name" value="LINALOOL DEHYDRATASE_ISOMERASE DOMAIN-CONTAINING PROTEIN"/>
    <property type="match status" value="1"/>
</dbReference>